<comment type="caution">
    <text evidence="1">The sequence shown here is derived from an EMBL/GenBank/DDBJ whole genome shotgun (WGS) entry which is preliminary data.</text>
</comment>
<dbReference type="Proteomes" id="UP000711488">
    <property type="component" value="Unassembled WGS sequence"/>
</dbReference>
<dbReference type="AlphaFoldDB" id="A0A6A0GPD9"/>
<reference evidence="1" key="1">
    <citation type="submission" date="2014-08" db="EMBL/GenBank/DDBJ databases">
        <authorList>
            <person name="Murali S."/>
            <person name="Richards S."/>
            <person name="Bandaranaike D."/>
            <person name="Bellair M."/>
            <person name="Blankenburg K."/>
            <person name="Chao H."/>
            <person name="Dinh H."/>
            <person name="Doddapaneni H."/>
            <person name="Dugan-Rocha S."/>
            <person name="Elkadiri S."/>
            <person name="Gnanaolivu R."/>
            <person name="Hughes D."/>
            <person name="Lee S."/>
            <person name="Li M."/>
            <person name="Ming W."/>
            <person name="Munidasa M."/>
            <person name="Muniz J."/>
            <person name="Nguyen L."/>
            <person name="Osuji N."/>
            <person name="Pu L.-L."/>
            <person name="Puazo M."/>
            <person name="Skinner E."/>
            <person name="Qu C."/>
            <person name="Quiroz J."/>
            <person name="Raj R."/>
            <person name="Weissenberger G."/>
            <person name="Xin Y."/>
            <person name="Zou X."/>
            <person name="Han Y."/>
            <person name="Worley K."/>
            <person name="Muzny D."/>
            <person name="Gibbs R."/>
        </authorList>
    </citation>
    <scope>NUCLEOTIDE SEQUENCE</scope>
    <source>
        <strain evidence="1">HAZT.00-mixed</strain>
        <tissue evidence="1">Whole organism</tissue>
    </source>
</reference>
<gene>
    <name evidence="1" type="ORF">HAZT_HAZT006920</name>
</gene>
<reference evidence="1" key="3">
    <citation type="submission" date="2019-06" db="EMBL/GenBank/DDBJ databases">
        <authorList>
            <person name="Poynton C."/>
            <person name="Hasenbein S."/>
            <person name="Benoit J.B."/>
            <person name="Sepulveda M.S."/>
            <person name="Poelchau M.F."/>
            <person name="Murali S.C."/>
            <person name="Chen S."/>
            <person name="Glastad K.M."/>
            <person name="Werren J.H."/>
            <person name="Vineis J.H."/>
            <person name="Bowen J.L."/>
            <person name="Friedrich M."/>
            <person name="Jones J."/>
            <person name="Robertson H.M."/>
            <person name="Feyereisen R."/>
            <person name="Mechler-Hickson A."/>
            <person name="Mathers N."/>
            <person name="Lee C.E."/>
            <person name="Colbourne J.K."/>
            <person name="Biales A."/>
            <person name="Johnston J.S."/>
            <person name="Wellborn G.A."/>
            <person name="Rosendale A.J."/>
            <person name="Cridge A.G."/>
            <person name="Munoz-Torres M.C."/>
            <person name="Bain P.A."/>
            <person name="Manny A.R."/>
            <person name="Major K.M."/>
            <person name="Lambert F.N."/>
            <person name="Vulpe C.D."/>
            <person name="Tuck P."/>
            <person name="Blalock B.J."/>
            <person name="Lin Y.-Y."/>
            <person name="Smith M.E."/>
            <person name="Ochoa-Acuna H."/>
            <person name="Chen M.-J.M."/>
            <person name="Childers C.P."/>
            <person name="Qu J."/>
            <person name="Dugan S."/>
            <person name="Lee S.L."/>
            <person name="Chao H."/>
            <person name="Dinh H."/>
            <person name="Han Y."/>
            <person name="Doddapaneni H."/>
            <person name="Worley K.C."/>
            <person name="Muzny D.M."/>
            <person name="Gibbs R.A."/>
            <person name="Richards S."/>
        </authorList>
    </citation>
    <scope>NUCLEOTIDE SEQUENCE</scope>
    <source>
        <strain evidence="1">HAZT.00-mixed</strain>
        <tissue evidence="1">Whole organism</tissue>
    </source>
</reference>
<proteinExistence type="predicted"/>
<evidence type="ECO:0000313" key="1">
    <source>
        <dbReference type="EMBL" id="KAA0183691.1"/>
    </source>
</evidence>
<name>A0A6A0GPD9_HYAAZ</name>
<accession>A0A6A0GPD9</accession>
<dbReference type="OrthoDB" id="6407151at2759"/>
<dbReference type="EMBL" id="JQDR03017496">
    <property type="protein sequence ID" value="KAA0183691.1"/>
    <property type="molecule type" value="Genomic_DNA"/>
</dbReference>
<sequence length="149" mass="16850">MGEARSPKGAKIGRLSGLEAWQRASSRAAREQEKRQKRIQVREGEGLTMEILTAAAPRTEGSQPYGYYADTLNNCKIFHVCYPLRGVFPNEPSIPNVTYDFSFFCNKHLMFDQASLVCAFQREAIPCEFAPQLYGLVNSRFFQVNKTTS</sequence>
<organism evidence="1">
    <name type="scientific">Hyalella azteca</name>
    <name type="common">Amphipod</name>
    <dbReference type="NCBI Taxonomy" id="294128"/>
    <lineage>
        <taxon>Eukaryota</taxon>
        <taxon>Metazoa</taxon>
        <taxon>Ecdysozoa</taxon>
        <taxon>Arthropoda</taxon>
        <taxon>Crustacea</taxon>
        <taxon>Multicrustacea</taxon>
        <taxon>Malacostraca</taxon>
        <taxon>Eumalacostraca</taxon>
        <taxon>Peracarida</taxon>
        <taxon>Amphipoda</taxon>
        <taxon>Senticaudata</taxon>
        <taxon>Talitrida</taxon>
        <taxon>Talitroidea</taxon>
        <taxon>Hyalellidae</taxon>
        <taxon>Hyalella</taxon>
    </lineage>
</organism>
<reference evidence="1" key="2">
    <citation type="journal article" date="2018" name="Environ. Sci. Technol.">
        <title>The Toxicogenome of Hyalella azteca: A Model for Sediment Ecotoxicology and Evolutionary Toxicology.</title>
        <authorList>
            <person name="Poynton H.C."/>
            <person name="Hasenbein S."/>
            <person name="Benoit J.B."/>
            <person name="Sepulveda M.S."/>
            <person name="Poelchau M.F."/>
            <person name="Hughes D.S.T."/>
            <person name="Murali S.C."/>
            <person name="Chen S."/>
            <person name="Glastad K.M."/>
            <person name="Goodisman M.A.D."/>
            <person name="Werren J.H."/>
            <person name="Vineis J.H."/>
            <person name="Bowen J.L."/>
            <person name="Friedrich M."/>
            <person name="Jones J."/>
            <person name="Robertson H.M."/>
            <person name="Feyereisen R."/>
            <person name="Mechler-Hickson A."/>
            <person name="Mathers N."/>
            <person name="Lee C.E."/>
            <person name="Colbourne J.K."/>
            <person name="Biales A."/>
            <person name="Johnston J.S."/>
            <person name="Wellborn G.A."/>
            <person name="Rosendale A.J."/>
            <person name="Cridge A.G."/>
            <person name="Munoz-Torres M.C."/>
            <person name="Bain P.A."/>
            <person name="Manny A.R."/>
            <person name="Major K.M."/>
            <person name="Lambert F.N."/>
            <person name="Vulpe C.D."/>
            <person name="Tuck P."/>
            <person name="Blalock B.J."/>
            <person name="Lin Y.Y."/>
            <person name="Smith M.E."/>
            <person name="Ochoa-Acuna H."/>
            <person name="Chen M.M."/>
            <person name="Childers C.P."/>
            <person name="Qu J."/>
            <person name="Dugan S."/>
            <person name="Lee S.L."/>
            <person name="Chao H."/>
            <person name="Dinh H."/>
            <person name="Han Y."/>
            <person name="Doddapaneni H."/>
            <person name="Worley K.C."/>
            <person name="Muzny D.M."/>
            <person name="Gibbs R.A."/>
            <person name="Richards S."/>
        </authorList>
    </citation>
    <scope>NUCLEOTIDE SEQUENCE</scope>
    <source>
        <strain evidence="1">HAZT.00-mixed</strain>
        <tissue evidence="1">Whole organism</tissue>
    </source>
</reference>
<protein>
    <submittedName>
        <fullName evidence="1">Uncharacterized protein</fullName>
    </submittedName>
</protein>